<gene>
    <name evidence="1" type="ORF">GCM10009726_34760</name>
</gene>
<dbReference type="PANTHER" id="PTHR43611:SF3">
    <property type="entry name" value="FLAVIN MONONUCLEOTIDE HYDROLASE 1, CHLOROPLATIC"/>
    <property type="match status" value="1"/>
</dbReference>
<dbReference type="InterPro" id="IPR006439">
    <property type="entry name" value="HAD-SF_hydro_IA"/>
</dbReference>
<dbReference type="InterPro" id="IPR036412">
    <property type="entry name" value="HAD-like_sf"/>
</dbReference>
<proteinExistence type="predicted"/>
<dbReference type="PANTHER" id="PTHR43611">
    <property type="entry name" value="ALPHA-D-GLUCOSE 1-PHOSPHATE PHOSPHATASE"/>
    <property type="match status" value="1"/>
</dbReference>
<evidence type="ECO:0000313" key="3">
    <source>
        <dbReference type="Proteomes" id="UP001500897"/>
    </source>
</evidence>
<dbReference type="SUPFAM" id="SSF56784">
    <property type="entry name" value="HAD-like"/>
    <property type="match status" value="1"/>
</dbReference>
<name>A0ABN2XTW6_9ACTN</name>
<comment type="caution">
    <text evidence="2">The sequence shown here is derived from an EMBL/GenBank/DDBJ whole genome shotgun (WGS) entry which is preliminary data.</text>
</comment>
<dbReference type="Proteomes" id="UP001500897">
    <property type="component" value="Unassembled WGS sequence"/>
</dbReference>
<dbReference type="Gene3D" id="1.10.150.240">
    <property type="entry name" value="Putative phosphatase, domain 2"/>
    <property type="match status" value="1"/>
</dbReference>
<evidence type="ECO:0000313" key="2">
    <source>
        <dbReference type="EMBL" id="GAA2116382.1"/>
    </source>
</evidence>
<protein>
    <submittedName>
        <fullName evidence="1">Acyl-CoA dehydrogenase family protein</fullName>
    </submittedName>
</protein>
<dbReference type="NCBIfam" id="TIGR01549">
    <property type="entry name" value="HAD-SF-IA-v1"/>
    <property type="match status" value="1"/>
</dbReference>
<dbReference type="NCBIfam" id="TIGR01509">
    <property type="entry name" value="HAD-SF-IA-v3"/>
    <property type="match status" value="1"/>
</dbReference>
<dbReference type="Gene3D" id="3.40.50.1000">
    <property type="entry name" value="HAD superfamily/HAD-like"/>
    <property type="match status" value="1"/>
</dbReference>
<keyword evidence="3" id="KW-1185">Reference proteome</keyword>
<accession>A0ABN2XTW6</accession>
<evidence type="ECO:0000313" key="1">
    <source>
        <dbReference type="EMBL" id="GAA2115726.1"/>
    </source>
</evidence>
<dbReference type="InterPro" id="IPR023214">
    <property type="entry name" value="HAD_sf"/>
</dbReference>
<dbReference type="PRINTS" id="PR00413">
    <property type="entry name" value="HADHALOGNASE"/>
</dbReference>
<sequence>MSSPLSSPASAAAPPFAVWTDFGGVLTQPVDTTFREFSTRYGIPLHALKESMRLVGEAHGTDSMGVLDIPLLDEDTWAKEVEAELERTFGLECDLSDFGDRWFAGRPANRAWAAHLAAFRASGAFVGLLSNLPPSWERHRAAVADDSRFDAVVCSHRVGTRKPEPEMFRLAARLAGVEPQACVLVDDVEKNTEGAREAGWHAVLFRDAEQAAREVGELLRQALDGAAPVPAP</sequence>
<reference evidence="2 3" key="1">
    <citation type="journal article" date="2019" name="Int. J. Syst. Evol. Microbiol.">
        <title>The Global Catalogue of Microorganisms (GCM) 10K type strain sequencing project: providing services to taxonomists for standard genome sequencing and annotation.</title>
        <authorList>
            <consortium name="The Broad Institute Genomics Platform"/>
            <consortium name="The Broad Institute Genome Sequencing Center for Infectious Disease"/>
            <person name="Wu L."/>
            <person name="Ma J."/>
        </authorList>
    </citation>
    <scope>NUCLEOTIDE SEQUENCE [LARGE SCALE GENOMIC DNA]</scope>
    <source>
        <strain evidence="2 3">JCM 14559</strain>
    </source>
</reference>
<organism evidence="1 3">
    <name type="scientific">Kitasatospora saccharophila</name>
    <dbReference type="NCBI Taxonomy" id="407973"/>
    <lineage>
        <taxon>Bacteria</taxon>
        <taxon>Bacillati</taxon>
        <taxon>Actinomycetota</taxon>
        <taxon>Actinomycetes</taxon>
        <taxon>Kitasatosporales</taxon>
        <taxon>Streptomycetaceae</taxon>
        <taxon>Kitasatospora</taxon>
    </lineage>
</organism>
<dbReference type="InterPro" id="IPR023198">
    <property type="entry name" value="PGP-like_dom2"/>
</dbReference>
<dbReference type="Pfam" id="PF00702">
    <property type="entry name" value="Hydrolase"/>
    <property type="match status" value="1"/>
</dbReference>
<dbReference type="EMBL" id="BAAANS010000054">
    <property type="protein sequence ID" value="GAA2116382.1"/>
    <property type="molecule type" value="Genomic_DNA"/>
</dbReference>
<dbReference type="RefSeq" id="WP_344556920.1">
    <property type="nucleotide sequence ID" value="NZ_BAAANS010000054.1"/>
</dbReference>